<feature type="region of interest" description="Disordered" evidence="1">
    <location>
        <begin position="363"/>
        <end position="386"/>
    </location>
</feature>
<evidence type="ECO:0000313" key="2">
    <source>
        <dbReference type="EMBL" id="KAK5097736.1"/>
    </source>
</evidence>
<name>A0ABR0KJ64_9EURO</name>
<proteinExistence type="predicted"/>
<dbReference type="Proteomes" id="UP001345013">
    <property type="component" value="Unassembled WGS sequence"/>
</dbReference>
<reference evidence="2 3" key="1">
    <citation type="submission" date="2023-08" db="EMBL/GenBank/DDBJ databases">
        <title>Black Yeasts Isolated from many extreme environments.</title>
        <authorList>
            <person name="Coleine C."/>
            <person name="Stajich J.E."/>
            <person name="Selbmann L."/>
        </authorList>
    </citation>
    <scope>NUCLEOTIDE SEQUENCE [LARGE SCALE GENOMIC DNA]</scope>
    <source>
        <strain evidence="2 3">CCFEE 5885</strain>
    </source>
</reference>
<organism evidence="2 3">
    <name type="scientific">Lithohypha guttulata</name>
    <dbReference type="NCBI Taxonomy" id="1690604"/>
    <lineage>
        <taxon>Eukaryota</taxon>
        <taxon>Fungi</taxon>
        <taxon>Dikarya</taxon>
        <taxon>Ascomycota</taxon>
        <taxon>Pezizomycotina</taxon>
        <taxon>Eurotiomycetes</taxon>
        <taxon>Chaetothyriomycetidae</taxon>
        <taxon>Chaetothyriales</taxon>
        <taxon>Trichomeriaceae</taxon>
        <taxon>Lithohypha</taxon>
    </lineage>
</organism>
<protein>
    <submittedName>
        <fullName evidence="2">Uncharacterized protein</fullName>
    </submittedName>
</protein>
<evidence type="ECO:0000256" key="1">
    <source>
        <dbReference type="SAM" id="MobiDB-lite"/>
    </source>
</evidence>
<comment type="caution">
    <text evidence="2">The sequence shown here is derived from an EMBL/GenBank/DDBJ whole genome shotgun (WGS) entry which is preliminary data.</text>
</comment>
<accession>A0ABR0KJ64</accession>
<evidence type="ECO:0000313" key="3">
    <source>
        <dbReference type="Proteomes" id="UP001345013"/>
    </source>
</evidence>
<keyword evidence="3" id="KW-1185">Reference proteome</keyword>
<sequence>MDIDKLDNQTMNQSCLCLVASTGVYEGESVDDFHDPTSRKPVHEHLLAGLRSLQEETLQSSRTREYFNEQNLVIMAASLQMMDGWQHATLADWAREQDNDRLAILWKQLTVAVSHYKPEMDSLDLATAIAARLETVRIEIEQRGGLPGETFEPSPWYKSFEEKADWTLTDFTKLPKDTEFDVQRSEPIIEKQDQRLNLLLQPVYATTEATLPDAADETRDFYGTFLDLNQAATENAEQDLFLPPMNIHTATDPYEAYRVSDNDLSGLPIISCRMTPSVADLWLGDGLFSSPMQPETPFLDCALPDMQNMSQQVTLKAPQLQAAKASSQVQPMFSMKRKVPWLENDTPGPWWVSDATDDIIQAGHNESPAPKRQKTAESPGMSVRNSSFDDSIHRVLEKKKGPALKTKWLTYTQARRIPQTVKDDYHKGAWQKIADTIGQNKRNR</sequence>
<dbReference type="EMBL" id="JAVRRG010000016">
    <property type="protein sequence ID" value="KAK5097736.1"/>
    <property type="molecule type" value="Genomic_DNA"/>
</dbReference>
<gene>
    <name evidence="2" type="ORF">LTR24_001991</name>
</gene>